<name>A0ABR8V3K0_9CELL</name>
<dbReference type="CDD" id="cd03786">
    <property type="entry name" value="GTB_UDP-GlcNAc_2-Epimerase"/>
    <property type="match status" value="1"/>
</dbReference>
<evidence type="ECO:0000313" key="8">
    <source>
        <dbReference type="Proteomes" id="UP000633601"/>
    </source>
</evidence>
<dbReference type="Gene3D" id="3.40.50.2000">
    <property type="entry name" value="Glycogen Phosphorylase B"/>
    <property type="match status" value="2"/>
</dbReference>
<dbReference type="InterPro" id="IPR003331">
    <property type="entry name" value="UDP_GlcNAc_Epimerase_2_dom"/>
</dbReference>
<proteinExistence type="inferred from homology"/>
<evidence type="ECO:0000256" key="4">
    <source>
        <dbReference type="RuleBase" id="RU003513"/>
    </source>
</evidence>
<reference evidence="7 8" key="1">
    <citation type="submission" date="2020-08" db="EMBL/GenBank/DDBJ databases">
        <title>A Genomic Blueprint of the Chicken Gut Microbiome.</title>
        <authorList>
            <person name="Gilroy R."/>
            <person name="Ravi A."/>
            <person name="Getino M."/>
            <person name="Pursley I."/>
            <person name="Horton D.L."/>
            <person name="Alikhan N.-F."/>
            <person name="Baker D."/>
            <person name="Gharbi K."/>
            <person name="Hall N."/>
            <person name="Watson M."/>
            <person name="Adriaenssens E.M."/>
            <person name="Foster-Nyarko E."/>
            <person name="Jarju S."/>
            <person name="Secka A."/>
            <person name="Antonio M."/>
            <person name="Oren A."/>
            <person name="Chaudhuri R."/>
            <person name="La Ragione R.M."/>
            <person name="Hildebrand F."/>
            <person name="Pallen M.J."/>
        </authorList>
    </citation>
    <scope>NUCLEOTIDE SEQUENCE [LARGE SCALE GENOMIC DNA]</scope>
    <source>
        <strain evidence="7 8">Sa2CUA8</strain>
    </source>
</reference>
<comment type="similarity">
    <text evidence="2 4">Belongs to the UDP-N-acetylglucosamine 2-epimerase family.</text>
</comment>
<evidence type="ECO:0000256" key="3">
    <source>
        <dbReference type="ARBA" id="ARBA00038858"/>
    </source>
</evidence>
<dbReference type="NCBIfam" id="TIGR00236">
    <property type="entry name" value="wecB"/>
    <property type="match status" value="1"/>
</dbReference>
<protein>
    <recommendedName>
        <fullName evidence="3">UDP-N-acetylglucosamine 2-epimerase (non-hydrolyzing)</fullName>
        <ecNumber evidence="3">5.1.3.14</ecNumber>
    </recommendedName>
</protein>
<gene>
    <name evidence="7" type="primary">wecB</name>
    <name evidence="7" type="ORF">H9640_12495</name>
</gene>
<keyword evidence="8" id="KW-1185">Reference proteome</keyword>
<evidence type="ECO:0000256" key="5">
    <source>
        <dbReference type="SAM" id="MobiDB-lite"/>
    </source>
</evidence>
<dbReference type="Pfam" id="PF02350">
    <property type="entry name" value="Epimerase_2"/>
    <property type="match status" value="1"/>
</dbReference>
<dbReference type="InterPro" id="IPR029767">
    <property type="entry name" value="WecB-like"/>
</dbReference>
<dbReference type="EMBL" id="JACSQE010000009">
    <property type="protein sequence ID" value="MBD7999373.1"/>
    <property type="molecule type" value="Genomic_DNA"/>
</dbReference>
<feature type="region of interest" description="Disordered" evidence="5">
    <location>
        <begin position="429"/>
        <end position="464"/>
    </location>
</feature>
<accession>A0ABR8V3K0</accession>
<dbReference type="GO" id="GO:0008761">
    <property type="term" value="F:UDP-N-acetylglucosamine 2-epimerase activity"/>
    <property type="evidence" value="ECO:0007669"/>
    <property type="project" value="UniProtKB-EC"/>
</dbReference>
<evidence type="ECO:0000313" key="7">
    <source>
        <dbReference type="EMBL" id="MBD7999373.1"/>
    </source>
</evidence>
<dbReference type="Proteomes" id="UP000633601">
    <property type="component" value="Unassembled WGS sequence"/>
</dbReference>
<dbReference type="PANTHER" id="PTHR43174">
    <property type="entry name" value="UDP-N-ACETYLGLUCOSAMINE 2-EPIMERASE"/>
    <property type="match status" value="1"/>
</dbReference>
<evidence type="ECO:0000256" key="2">
    <source>
        <dbReference type="ARBA" id="ARBA00038209"/>
    </source>
</evidence>
<sequence length="464" mass="49662">MTLSRHGVPPVVDDPLSTPRVLVVVGTRPEAIKMLPVVQALREHERIEQVVVATGQHPGLVADVLRLAGVEVDADLAIGRPGITLNELFAEVLERLERFCAERFGPPSSSVVGRDIDRYPFACLVHGDTTTAAAAALAAFHLRIPVGHVEAGMRTSSTLSPFPEELNRQLIARIASFHLAPTDVAKGNLVAEGIDIQRVFVTGNTAIDALQLAAGLCPPYGVPQLADLEDDSTTRVVVVTAHRRESWGEGLERVGLAIARLAGEYPDVRFVLPLHPNPAVAGTLRPLLEDVPNVDLVAPMGYSAFARLLGRADIAITDSGGIQEEAPALGTAVLVTRESTERTEGVDAGTLELVGTDPDRIVAAARRLLDDRAYFLEVTHRTNPYGDGHAARRIVEAMDHLLFDDPAPVPYGAGFSRGVVLDWAGYEREPTAQEASRPGRGLVDPSPGSPIPDVDTPLPEDVVR</sequence>
<dbReference type="RefSeq" id="WP_191791034.1">
    <property type="nucleotide sequence ID" value="NZ_JACSQE010000009.1"/>
</dbReference>
<evidence type="ECO:0000256" key="1">
    <source>
        <dbReference type="ARBA" id="ARBA00023235"/>
    </source>
</evidence>
<dbReference type="PANTHER" id="PTHR43174:SF2">
    <property type="entry name" value="UDP-N-ACETYLGLUCOSAMINE 2-EPIMERASE"/>
    <property type="match status" value="1"/>
</dbReference>
<feature type="domain" description="UDP-N-acetylglucosamine 2-epimerase" evidence="6">
    <location>
        <begin position="39"/>
        <end position="398"/>
    </location>
</feature>
<organism evidence="7 8">
    <name type="scientific">Oerskovia gallyi</name>
    <dbReference type="NCBI Taxonomy" id="2762226"/>
    <lineage>
        <taxon>Bacteria</taxon>
        <taxon>Bacillati</taxon>
        <taxon>Actinomycetota</taxon>
        <taxon>Actinomycetes</taxon>
        <taxon>Micrococcales</taxon>
        <taxon>Cellulomonadaceae</taxon>
        <taxon>Oerskovia</taxon>
    </lineage>
</organism>
<keyword evidence="1 4" id="KW-0413">Isomerase</keyword>
<comment type="caution">
    <text evidence="7">The sequence shown here is derived from an EMBL/GenBank/DDBJ whole genome shotgun (WGS) entry which is preliminary data.</text>
</comment>
<dbReference type="EC" id="5.1.3.14" evidence="3"/>
<evidence type="ECO:0000259" key="6">
    <source>
        <dbReference type="Pfam" id="PF02350"/>
    </source>
</evidence>
<dbReference type="SUPFAM" id="SSF53756">
    <property type="entry name" value="UDP-Glycosyltransferase/glycogen phosphorylase"/>
    <property type="match status" value="1"/>
</dbReference>